<sequence>MEASLRLNRHLSLSFLSRHSLRFPSNASSTPLPAITFRNRSVSLRIRSSSCSGFSSSFRSSNSNPLGLFLSLASAQFSNTRASDERCDRVVADSKESVFVWHRAPREVTSADFGFIRDRGPVFTVVVLGWLGSEQKHLRRYVELYNSRGIHAVTFVNPVRDVLGFDWGRKAEQRLLALAQEIISWLSEREEDGRERCLLFHTFSNAGWLSYGSILKNLQCRDDLIEKIKGCVVDSGPDPNLNSQVWAAGFTTAILKQRSSSTVSVIEGQKSGSSKSLAKKQEKYPSFLEMALFFVLEKFFSVILMLPDVNQRLTEIMSILLKNQPPCPQLYLYSTADKVISFRSVESFIQSQRMLGRKVSAYNFFSSPHVDHYRNFPHIYSEVLHKFLKECCSAESDTKSHVRVV</sequence>
<proteinExistence type="predicted"/>
<dbReference type="PANTHER" id="PTHR12265">
    <property type="entry name" value="TRANSMEMBRANE PROTEIN 53"/>
    <property type="match status" value="1"/>
</dbReference>
<dbReference type="Proteomes" id="UP001141806">
    <property type="component" value="Unassembled WGS sequence"/>
</dbReference>
<dbReference type="InterPro" id="IPR008547">
    <property type="entry name" value="DUF829_TMEM53"/>
</dbReference>
<dbReference type="SUPFAM" id="SSF53474">
    <property type="entry name" value="alpha/beta-Hydrolases"/>
    <property type="match status" value="1"/>
</dbReference>
<gene>
    <name evidence="1" type="ORF">NE237_018805</name>
</gene>
<dbReference type="OrthoDB" id="77878at2759"/>
<reference evidence="1" key="1">
    <citation type="journal article" date="2023" name="Plant J.">
        <title>The genome of the king protea, Protea cynaroides.</title>
        <authorList>
            <person name="Chang J."/>
            <person name="Duong T.A."/>
            <person name="Schoeman C."/>
            <person name="Ma X."/>
            <person name="Roodt D."/>
            <person name="Barker N."/>
            <person name="Li Z."/>
            <person name="Van de Peer Y."/>
            <person name="Mizrachi E."/>
        </authorList>
    </citation>
    <scope>NUCLEOTIDE SEQUENCE</scope>
    <source>
        <tissue evidence="1">Young leaves</tissue>
    </source>
</reference>
<evidence type="ECO:0008006" key="3">
    <source>
        <dbReference type="Google" id="ProtNLM"/>
    </source>
</evidence>
<dbReference type="Pfam" id="PF05705">
    <property type="entry name" value="DUF829"/>
    <property type="match status" value="1"/>
</dbReference>
<comment type="caution">
    <text evidence="1">The sequence shown here is derived from an EMBL/GenBank/DDBJ whole genome shotgun (WGS) entry which is preliminary data.</text>
</comment>
<accession>A0A9Q0KAK0</accession>
<organism evidence="1 2">
    <name type="scientific">Protea cynaroides</name>
    <dbReference type="NCBI Taxonomy" id="273540"/>
    <lineage>
        <taxon>Eukaryota</taxon>
        <taxon>Viridiplantae</taxon>
        <taxon>Streptophyta</taxon>
        <taxon>Embryophyta</taxon>
        <taxon>Tracheophyta</taxon>
        <taxon>Spermatophyta</taxon>
        <taxon>Magnoliopsida</taxon>
        <taxon>Proteales</taxon>
        <taxon>Proteaceae</taxon>
        <taxon>Protea</taxon>
    </lineage>
</organism>
<dbReference type="PANTHER" id="PTHR12265:SF11">
    <property type="entry name" value="ALPHA_BETA-HYDROLASES SUPERFAMILY PROTEIN"/>
    <property type="match status" value="1"/>
</dbReference>
<evidence type="ECO:0000313" key="1">
    <source>
        <dbReference type="EMBL" id="KAJ4966956.1"/>
    </source>
</evidence>
<dbReference type="AlphaFoldDB" id="A0A9Q0KAK0"/>
<dbReference type="InterPro" id="IPR029058">
    <property type="entry name" value="AB_hydrolase_fold"/>
</dbReference>
<keyword evidence="2" id="KW-1185">Reference proteome</keyword>
<protein>
    <recommendedName>
        <fullName evidence="3">Transmembrane protein 53</fullName>
    </recommendedName>
</protein>
<name>A0A9Q0KAK0_9MAGN</name>
<evidence type="ECO:0000313" key="2">
    <source>
        <dbReference type="Proteomes" id="UP001141806"/>
    </source>
</evidence>
<dbReference type="EMBL" id="JAMYWD010000007">
    <property type="protein sequence ID" value="KAJ4966956.1"/>
    <property type="molecule type" value="Genomic_DNA"/>
</dbReference>